<evidence type="ECO:0000313" key="3">
    <source>
        <dbReference type="Proteomes" id="UP001603857"/>
    </source>
</evidence>
<feature type="region of interest" description="Disordered" evidence="1">
    <location>
        <begin position="1"/>
        <end position="26"/>
    </location>
</feature>
<gene>
    <name evidence="2" type="ORF">Fmac_014180</name>
</gene>
<reference evidence="2 3" key="1">
    <citation type="submission" date="2024-08" db="EMBL/GenBank/DDBJ databases">
        <title>Insights into the chromosomal genome structure of Flemingia macrophylla.</title>
        <authorList>
            <person name="Ding Y."/>
            <person name="Zhao Y."/>
            <person name="Bi W."/>
            <person name="Wu M."/>
            <person name="Zhao G."/>
            <person name="Gong Y."/>
            <person name="Li W."/>
            <person name="Zhang P."/>
        </authorList>
    </citation>
    <scope>NUCLEOTIDE SEQUENCE [LARGE SCALE GENOMIC DNA]</scope>
    <source>
        <strain evidence="2">DYQJB</strain>
        <tissue evidence="2">Leaf</tissue>
    </source>
</reference>
<keyword evidence="3" id="KW-1185">Reference proteome</keyword>
<accession>A0ABD1MAZ4</accession>
<proteinExistence type="predicted"/>
<protein>
    <submittedName>
        <fullName evidence="2">Uncharacterized protein</fullName>
    </submittedName>
</protein>
<organism evidence="2 3">
    <name type="scientific">Flemingia macrophylla</name>
    <dbReference type="NCBI Taxonomy" id="520843"/>
    <lineage>
        <taxon>Eukaryota</taxon>
        <taxon>Viridiplantae</taxon>
        <taxon>Streptophyta</taxon>
        <taxon>Embryophyta</taxon>
        <taxon>Tracheophyta</taxon>
        <taxon>Spermatophyta</taxon>
        <taxon>Magnoliopsida</taxon>
        <taxon>eudicotyledons</taxon>
        <taxon>Gunneridae</taxon>
        <taxon>Pentapetalae</taxon>
        <taxon>rosids</taxon>
        <taxon>fabids</taxon>
        <taxon>Fabales</taxon>
        <taxon>Fabaceae</taxon>
        <taxon>Papilionoideae</taxon>
        <taxon>50 kb inversion clade</taxon>
        <taxon>NPAAA clade</taxon>
        <taxon>indigoferoid/millettioid clade</taxon>
        <taxon>Phaseoleae</taxon>
        <taxon>Flemingia</taxon>
    </lineage>
</organism>
<sequence>MAVEVTNTRLNEKAPSGEANARPCRNDDERIALLEGEGDVEHALGPGAQNEAKELLDGARLAEEDANIAIGEDAKVSMERVHQ</sequence>
<comment type="caution">
    <text evidence="2">The sequence shown here is derived from an EMBL/GenBank/DDBJ whole genome shotgun (WGS) entry which is preliminary data.</text>
</comment>
<evidence type="ECO:0000313" key="2">
    <source>
        <dbReference type="EMBL" id="KAL2332967.1"/>
    </source>
</evidence>
<evidence type="ECO:0000256" key="1">
    <source>
        <dbReference type="SAM" id="MobiDB-lite"/>
    </source>
</evidence>
<dbReference type="EMBL" id="JBGMDY010000005">
    <property type="protein sequence ID" value="KAL2332967.1"/>
    <property type="molecule type" value="Genomic_DNA"/>
</dbReference>
<dbReference type="Proteomes" id="UP001603857">
    <property type="component" value="Unassembled WGS sequence"/>
</dbReference>
<dbReference type="AlphaFoldDB" id="A0ABD1MAZ4"/>
<name>A0ABD1MAZ4_9FABA</name>